<gene>
    <name evidence="8" type="ORF">SNE40_020477</name>
</gene>
<dbReference type="PANTHER" id="PTHR19282">
    <property type="entry name" value="TETRASPANIN"/>
    <property type="match status" value="1"/>
</dbReference>
<dbReference type="Pfam" id="PF00335">
    <property type="entry name" value="Tetraspanin"/>
    <property type="match status" value="1"/>
</dbReference>
<accession>A0AAN8J4N4</accession>
<dbReference type="Gene3D" id="1.10.1450.10">
    <property type="entry name" value="Tetraspanin"/>
    <property type="match status" value="1"/>
</dbReference>
<comment type="similarity">
    <text evidence="2 7">Belongs to the tetraspanin (TM4SF) family.</text>
</comment>
<evidence type="ECO:0000256" key="5">
    <source>
        <dbReference type="ARBA" id="ARBA00023136"/>
    </source>
</evidence>
<sequence>MSLDSDNRLCEWSFWAKYFLFGFNFLVWVAGCVLMGVGIWARLQKQGLDPLDHLVTDPAYIMIGVGAAMFIVSFFGCIGALRENLTFLKIFCIVVVVIFIIQLVAGILAFVFVDGIEAQVLDYMKHSIGHYDENADIKDLVDQIQKQYNCCGAASYNDWEINVYYNCSSRSLSRCGTPSSCCKVPGNVQCGYNVRGYGVNIFSVKYVFRSLIHDE</sequence>
<keyword evidence="4 7" id="KW-1133">Transmembrane helix</keyword>
<comment type="caution">
    <text evidence="8">The sequence shown here is derived from an EMBL/GenBank/DDBJ whole genome shotgun (WGS) entry which is preliminary data.</text>
</comment>
<comment type="caution">
    <text evidence="7">Lacks conserved residue(s) required for the propagation of feature annotation.</text>
</comment>
<evidence type="ECO:0000313" key="8">
    <source>
        <dbReference type="EMBL" id="KAK6169415.1"/>
    </source>
</evidence>
<protein>
    <recommendedName>
        <fullName evidence="7">Tetraspanin</fullName>
    </recommendedName>
</protein>
<evidence type="ECO:0000256" key="4">
    <source>
        <dbReference type="ARBA" id="ARBA00022989"/>
    </source>
</evidence>
<evidence type="ECO:0000256" key="6">
    <source>
        <dbReference type="PIRSR" id="PIRSR002419-1"/>
    </source>
</evidence>
<dbReference type="SUPFAM" id="SSF48652">
    <property type="entry name" value="Tetraspanin"/>
    <property type="match status" value="1"/>
</dbReference>
<organism evidence="8 9">
    <name type="scientific">Patella caerulea</name>
    <name type="common">Rayed Mediterranean limpet</name>
    <dbReference type="NCBI Taxonomy" id="87958"/>
    <lineage>
        <taxon>Eukaryota</taxon>
        <taxon>Metazoa</taxon>
        <taxon>Spiralia</taxon>
        <taxon>Lophotrochozoa</taxon>
        <taxon>Mollusca</taxon>
        <taxon>Gastropoda</taxon>
        <taxon>Patellogastropoda</taxon>
        <taxon>Patelloidea</taxon>
        <taxon>Patellidae</taxon>
        <taxon>Patella</taxon>
    </lineage>
</organism>
<keyword evidence="9" id="KW-1185">Reference proteome</keyword>
<dbReference type="Proteomes" id="UP001347796">
    <property type="component" value="Unassembled WGS sequence"/>
</dbReference>
<dbReference type="PIRSF" id="PIRSF002419">
    <property type="entry name" value="Tetraspanin"/>
    <property type="match status" value="1"/>
</dbReference>
<feature type="transmembrane region" description="Helical" evidence="7">
    <location>
        <begin position="18"/>
        <end position="40"/>
    </location>
</feature>
<reference evidence="8 9" key="1">
    <citation type="submission" date="2024-01" db="EMBL/GenBank/DDBJ databases">
        <title>The genome of the rayed Mediterranean limpet Patella caerulea (Linnaeus, 1758).</title>
        <authorList>
            <person name="Anh-Thu Weber A."/>
            <person name="Halstead-Nussloch G."/>
        </authorList>
    </citation>
    <scope>NUCLEOTIDE SEQUENCE [LARGE SCALE GENOMIC DNA]</scope>
    <source>
        <strain evidence="8">AATW-2023a</strain>
        <tissue evidence="8">Whole specimen</tissue>
    </source>
</reference>
<name>A0AAN8J4N4_PATCE</name>
<feature type="transmembrane region" description="Helical" evidence="7">
    <location>
        <begin position="60"/>
        <end position="81"/>
    </location>
</feature>
<evidence type="ECO:0000256" key="3">
    <source>
        <dbReference type="ARBA" id="ARBA00022692"/>
    </source>
</evidence>
<keyword evidence="6" id="KW-1015">Disulfide bond</keyword>
<keyword evidence="3 7" id="KW-0812">Transmembrane</keyword>
<proteinExistence type="inferred from homology"/>
<dbReference type="AlphaFoldDB" id="A0AAN8J4N4"/>
<feature type="disulfide bond" evidence="6">
    <location>
        <begin position="151"/>
        <end position="167"/>
    </location>
</feature>
<dbReference type="InterPro" id="IPR018499">
    <property type="entry name" value="Tetraspanin/Peripherin"/>
</dbReference>
<keyword evidence="5 7" id="KW-0472">Membrane</keyword>
<dbReference type="GO" id="GO:0005886">
    <property type="term" value="C:plasma membrane"/>
    <property type="evidence" value="ECO:0007669"/>
    <property type="project" value="TreeGrafter"/>
</dbReference>
<dbReference type="PANTHER" id="PTHR19282:SF515">
    <property type="entry name" value="TETRASPANIN"/>
    <property type="match status" value="1"/>
</dbReference>
<dbReference type="EMBL" id="JAZGQO010000015">
    <property type="protein sequence ID" value="KAK6169415.1"/>
    <property type="molecule type" value="Genomic_DNA"/>
</dbReference>
<dbReference type="PRINTS" id="PR00259">
    <property type="entry name" value="TMFOUR"/>
</dbReference>
<feature type="transmembrane region" description="Helical" evidence="7">
    <location>
        <begin position="88"/>
        <end position="113"/>
    </location>
</feature>
<evidence type="ECO:0000256" key="1">
    <source>
        <dbReference type="ARBA" id="ARBA00004141"/>
    </source>
</evidence>
<evidence type="ECO:0000313" key="9">
    <source>
        <dbReference type="Proteomes" id="UP001347796"/>
    </source>
</evidence>
<evidence type="ECO:0000256" key="2">
    <source>
        <dbReference type="ARBA" id="ARBA00006840"/>
    </source>
</evidence>
<evidence type="ECO:0000256" key="7">
    <source>
        <dbReference type="RuleBase" id="RU361218"/>
    </source>
</evidence>
<dbReference type="InterPro" id="IPR000301">
    <property type="entry name" value="Tetraspanin_animals"/>
</dbReference>
<dbReference type="InterPro" id="IPR008952">
    <property type="entry name" value="Tetraspanin_EC2_sf"/>
</dbReference>
<comment type="subcellular location">
    <subcellularLocation>
        <location evidence="1 7">Membrane</location>
        <topology evidence="1 7">Multi-pass membrane protein</topology>
    </subcellularLocation>
</comment>